<dbReference type="InterPro" id="IPR039425">
    <property type="entry name" value="RNA_pol_sigma-70-like"/>
</dbReference>
<dbReference type="AlphaFoldDB" id="A0A0S2I049"/>
<organism evidence="8 9">
    <name type="scientific">Salinivirga cyanobacteriivorans</name>
    <dbReference type="NCBI Taxonomy" id="1307839"/>
    <lineage>
        <taxon>Bacteria</taxon>
        <taxon>Pseudomonadati</taxon>
        <taxon>Bacteroidota</taxon>
        <taxon>Bacteroidia</taxon>
        <taxon>Bacteroidales</taxon>
        <taxon>Salinivirgaceae</taxon>
        <taxon>Salinivirga</taxon>
    </lineage>
</organism>
<comment type="similarity">
    <text evidence="1">Belongs to the sigma-70 factor family. ECF subfamily.</text>
</comment>
<dbReference type="GO" id="GO:0006352">
    <property type="term" value="P:DNA-templated transcription initiation"/>
    <property type="evidence" value="ECO:0007669"/>
    <property type="project" value="InterPro"/>
</dbReference>
<dbReference type="GO" id="GO:0016987">
    <property type="term" value="F:sigma factor activity"/>
    <property type="evidence" value="ECO:0007669"/>
    <property type="project" value="UniProtKB-KW"/>
</dbReference>
<dbReference type="InterPro" id="IPR013324">
    <property type="entry name" value="RNA_pol_sigma_r3/r4-like"/>
</dbReference>
<dbReference type="SUPFAM" id="SSF88946">
    <property type="entry name" value="Sigma2 domain of RNA polymerase sigma factors"/>
    <property type="match status" value="1"/>
</dbReference>
<keyword evidence="3" id="KW-0731">Sigma factor</keyword>
<evidence type="ECO:0000259" key="7">
    <source>
        <dbReference type="Pfam" id="PF08281"/>
    </source>
</evidence>
<dbReference type="NCBIfam" id="TIGR02937">
    <property type="entry name" value="sigma70-ECF"/>
    <property type="match status" value="1"/>
</dbReference>
<sequence>MHLDKLTDEQLMTNVRDGNLDALAPLFEKYHVQLFNFYLRMCHCKATSEDLVQNVFQRIIKYRKSYKGSGKFRAWLFQIARNTLNQYFQNHPKFSELEESPDEPVENMISQVEQDTVLFKALNALPKEQKEIIELARFQKLQYKEISCITGDSISSVKVKVHRAIKNLRVAYFEHKKLFENEL</sequence>
<dbReference type="GO" id="GO:0003677">
    <property type="term" value="F:DNA binding"/>
    <property type="evidence" value="ECO:0007669"/>
    <property type="project" value="UniProtKB-KW"/>
</dbReference>
<dbReference type="InterPro" id="IPR014284">
    <property type="entry name" value="RNA_pol_sigma-70_dom"/>
</dbReference>
<name>A0A0S2I049_9BACT</name>
<dbReference type="Gene3D" id="1.10.10.10">
    <property type="entry name" value="Winged helix-like DNA-binding domain superfamily/Winged helix DNA-binding domain"/>
    <property type="match status" value="1"/>
</dbReference>
<dbReference type="InterPro" id="IPR013249">
    <property type="entry name" value="RNA_pol_sigma70_r4_t2"/>
</dbReference>
<proteinExistence type="inferred from homology"/>
<dbReference type="RefSeq" id="WP_057953103.1">
    <property type="nucleotide sequence ID" value="NZ_CP013118.1"/>
</dbReference>
<gene>
    <name evidence="8" type="primary">ylaC_2</name>
    <name evidence="8" type="ORF">L21SP5_02025</name>
</gene>
<dbReference type="InterPro" id="IPR036388">
    <property type="entry name" value="WH-like_DNA-bd_sf"/>
</dbReference>
<dbReference type="PANTHER" id="PTHR43133:SF8">
    <property type="entry name" value="RNA POLYMERASE SIGMA FACTOR HI_1459-RELATED"/>
    <property type="match status" value="1"/>
</dbReference>
<evidence type="ECO:0000256" key="1">
    <source>
        <dbReference type="ARBA" id="ARBA00010641"/>
    </source>
</evidence>
<evidence type="ECO:0000313" key="8">
    <source>
        <dbReference type="EMBL" id="ALO15664.1"/>
    </source>
</evidence>
<dbReference type="STRING" id="1307839.L21SP5_02025"/>
<evidence type="ECO:0000256" key="3">
    <source>
        <dbReference type="ARBA" id="ARBA00023082"/>
    </source>
</evidence>
<evidence type="ECO:0000259" key="6">
    <source>
        <dbReference type="Pfam" id="PF04542"/>
    </source>
</evidence>
<dbReference type="InterPro" id="IPR007627">
    <property type="entry name" value="RNA_pol_sigma70_r2"/>
</dbReference>
<dbReference type="EMBL" id="CP013118">
    <property type="protein sequence ID" value="ALO15664.1"/>
    <property type="molecule type" value="Genomic_DNA"/>
</dbReference>
<evidence type="ECO:0000256" key="4">
    <source>
        <dbReference type="ARBA" id="ARBA00023125"/>
    </source>
</evidence>
<evidence type="ECO:0000313" key="9">
    <source>
        <dbReference type="Proteomes" id="UP000064893"/>
    </source>
</evidence>
<evidence type="ECO:0000256" key="5">
    <source>
        <dbReference type="ARBA" id="ARBA00023163"/>
    </source>
</evidence>
<keyword evidence="5" id="KW-0804">Transcription</keyword>
<feature type="domain" description="RNA polymerase sigma factor 70 region 4 type 2" evidence="7">
    <location>
        <begin position="120"/>
        <end position="168"/>
    </location>
</feature>
<keyword evidence="4" id="KW-0238">DNA-binding</keyword>
<keyword evidence="2" id="KW-0805">Transcription regulation</keyword>
<dbReference type="CDD" id="cd06171">
    <property type="entry name" value="Sigma70_r4"/>
    <property type="match status" value="1"/>
</dbReference>
<dbReference type="Gene3D" id="1.10.1740.10">
    <property type="match status" value="1"/>
</dbReference>
<dbReference type="OrthoDB" id="9780326at2"/>
<dbReference type="KEGG" id="blq:L21SP5_02025"/>
<dbReference type="Proteomes" id="UP000064893">
    <property type="component" value="Chromosome"/>
</dbReference>
<dbReference type="InterPro" id="IPR013325">
    <property type="entry name" value="RNA_pol_sigma_r2"/>
</dbReference>
<dbReference type="Pfam" id="PF08281">
    <property type="entry name" value="Sigma70_r4_2"/>
    <property type="match status" value="1"/>
</dbReference>
<feature type="domain" description="RNA polymerase sigma-70 region 2" evidence="6">
    <location>
        <begin position="26"/>
        <end position="88"/>
    </location>
</feature>
<keyword evidence="9" id="KW-1185">Reference proteome</keyword>
<dbReference type="Pfam" id="PF04542">
    <property type="entry name" value="Sigma70_r2"/>
    <property type="match status" value="1"/>
</dbReference>
<reference evidence="8 9" key="1">
    <citation type="submission" date="2015-11" db="EMBL/GenBank/DDBJ databases">
        <title>Description and complete genome sequence of a novel strain predominating in hypersaline microbial mats and representing a new family of the Bacteriodetes phylum.</title>
        <authorList>
            <person name="Spring S."/>
            <person name="Bunk B."/>
            <person name="Sproer C."/>
            <person name="Klenk H.-P."/>
        </authorList>
    </citation>
    <scope>NUCLEOTIDE SEQUENCE [LARGE SCALE GENOMIC DNA]</scope>
    <source>
        <strain evidence="8 9">L21-Spi-D4</strain>
    </source>
</reference>
<evidence type="ECO:0000256" key="2">
    <source>
        <dbReference type="ARBA" id="ARBA00023015"/>
    </source>
</evidence>
<accession>A0A0S2I049</accession>
<protein>
    <submittedName>
        <fullName evidence="8">RNA polymerase sigma factor YlaC</fullName>
    </submittedName>
</protein>
<dbReference type="SUPFAM" id="SSF88659">
    <property type="entry name" value="Sigma3 and sigma4 domains of RNA polymerase sigma factors"/>
    <property type="match status" value="1"/>
</dbReference>
<dbReference type="PANTHER" id="PTHR43133">
    <property type="entry name" value="RNA POLYMERASE ECF-TYPE SIGMA FACTO"/>
    <property type="match status" value="1"/>
</dbReference>